<reference evidence="14 15" key="1">
    <citation type="submission" date="2017-06" db="EMBL/GenBank/DDBJ databases">
        <title>Ant-infecting Ophiocordyceps genomes reveal a high diversity of potential behavioral manipulation genes and a possible major role for enterotoxins.</title>
        <authorList>
            <person name="De Bekker C."/>
            <person name="Evans H.C."/>
            <person name="Brachmann A."/>
            <person name="Hughes D.P."/>
        </authorList>
    </citation>
    <scope>NUCLEOTIDE SEQUENCE [LARGE SCALE GENOMIC DNA]</scope>
    <source>
        <strain evidence="14 15">1348a</strain>
    </source>
</reference>
<keyword evidence="7 13" id="KW-0812">Transmembrane</keyword>
<keyword evidence="9" id="KW-0249">Electron transport</keyword>
<feature type="transmembrane region" description="Helical" evidence="13">
    <location>
        <begin position="70"/>
        <end position="90"/>
    </location>
</feature>
<dbReference type="EMBL" id="NJEU01000666">
    <property type="protein sequence ID" value="PHH71555.1"/>
    <property type="molecule type" value="Genomic_DNA"/>
</dbReference>
<evidence type="ECO:0000313" key="14">
    <source>
        <dbReference type="EMBL" id="PHH71555.1"/>
    </source>
</evidence>
<evidence type="ECO:0000313" key="15">
    <source>
        <dbReference type="Proteomes" id="UP000224854"/>
    </source>
</evidence>
<gene>
    <name evidence="14" type="ORF">CDD82_6445</name>
</gene>
<keyword evidence="6" id="KW-0679">Respiratory chain</keyword>
<evidence type="ECO:0000256" key="5">
    <source>
        <dbReference type="ARBA" id="ARBA00022448"/>
    </source>
</evidence>
<evidence type="ECO:0000256" key="11">
    <source>
        <dbReference type="ARBA" id="ARBA00023128"/>
    </source>
</evidence>
<evidence type="ECO:0000256" key="8">
    <source>
        <dbReference type="ARBA" id="ARBA00022792"/>
    </source>
</evidence>
<sequence>MPLSAVSEPSLALSRHSLQASILFAIGQLSPRPNLQTRLAHHHTPPHTTTPAAANAASIDPAMPVPFEALLPYAIMVTMFGITGTGLAVVKTWANDGKRPRYSLDYWDKVGD</sequence>
<organism evidence="14 15">
    <name type="scientific">Ophiocordyceps australis</name>
    <dbReference type="NCBI Taxonomy" id="1399860"/>
    <lineage>
        <taxon>Eukaryota</taxon>
        <taxon>Fungi</taxon>
        <taxon>Dikarya</taxon>
        <taxon>Ascomycota</taxon>
        <taxon>Pezizomycotina</taxon>
        <taxon>Sordariomycetes</taxon>
        <taxon>Hypocreomycetidae</taxon>
        <taxon>Hypocreales</taxon>
        <taxon>Ophiocordycipitaceae</taxon>
        <taxon>Ophiocordyceps</taxon>
    </lineage>
</organism>
<evidence type="ECO:0000256" key="2">
    <source>
        <dbReference type="ARBA" id="ARBA00004298"/>
    </source>
</evidence>
<keyword evidence="12 13" id="KW-0472">Membrane</keyword>
<evidence type="ECO:0000256" key="13">
    <source>
        <dbReference type="SAM" id="Phobius"/>
    </source>
</evidence>
<evidence type="ECO:0000256" key="1">
    <source>
        <dbReference type="ARBA" id="ARBA00003195"/>
    </source>
</evidence>
<evidence type="ECO:0000256" key="7">
    <source>
        <dbReference type="ARBA" id="ARBA00022692"/>
    </source>
</evidence>
<comment type="caution">
    <text evidence="14">The sequence shown here is derived from an EMBL/GenBank/DDBJ whole genome shotgun (WGS) entry which is preliminary data.</text>
</comment>
<keyword evidence="15" id="KW-1185">Reference proteome</keyword>
<evidence type="ECO:0000256" key="4">
    <source>
        <dbReference type="ARBA" id="ARBA00016392"/>
    </source>
</evidence>
<dbReference type="PANTHER" id="PTHR17098">
    <property type="entry name" value="NADH-UBIQUINONE OXIDOREDUCTASE MWFE SUBUNIT"/>
    <property type="match status" value="1"/>
</dbReference>
<evidence type="ECO:0000256" key="10">
    <source>
        <dbReference type="ARBA" id="ARBA00022989"/>
    </source>
</evidence>
<dbReference type="PANTHER" id="PTHR17098:SF2">
    <property type="entry name" value="NADH DEHYDROGENASE [UBIQUINONE] 1 ALPHA SUBCOMPLEX SUBUNIT 1"/>
    <property type="match status" value="1"/>
</dbReference>
<evidence type="ECO:0000256" key="12">
    <source>
        <dbReference type="ARBA" id="ARBA00023136"/>
    </source>
</evidence>
<comment type="function">
    <text evidence="1">Accessory subunit of the mitochondrial membrane respiratory chain NADH dehydrogenase (Complex I), that is believed not to be involved in catalysis. Complex I functions in the transfer of electrons from NADH to the respiratory chain. The immediate electron acceptor for the enzyme is believed to be ubiquinone.</text>
</comment>
<keyword evidence="11" id="KW-0496">Mitochondrion</keyword>
<evidence type="ECO:0000256" key="3">
    <source>
        <dbReference type="ARBA" id="ARBA00009960"/>
    </source>
</evidence>
<keyword evidence="8" id="KW-0999">Mitochondrion inner membrane</keyword>
<evidence type="ECO:0000256" key="9">
    <source>
        <dbReference type="ARBA" id="ARBA00022982"/>
    </source>
</evidence>
<keyword evidence="10 13" id="KW-1133">Transmembrane helix</keyword>
<keyword evidence="5" id="KW-0813">Transport</keyword>
<name>A0A2C5YPV7_9HYPO</name>
<dbReference type="OrthoDB" id="1920692at2759"/>
<dbReference type="Pfam" id="PF15879">
    <property type="entry name" value="MWFE"/>
    <property type="match status" value="1"/>
</dbReference>
<accession>A0A2C5YPV7</accession>
<proteinExistence type="inferred from homology"/>
<comment type="similarity">
    <text evidence="3">Belongs to the complex I NDUFA1 subunit family.</text>
</comment>
<dbReference type="InterPro" id="IPR017384">
    <property type="entry name" value="NADH_Ub_cplx-1_asu_su-1"/>
</dbReference>
<comment type="subcellular location">
    <subcellularLocation>
        <location evidence="2">Mitochondrion inner membrane</location>
        <topology evidence="2">Single-pass membrane protein</topology>
        <orientation evidence="2">Matrix side</orientation>
    </subcellularLocation>
</comment>
<dbReference type="GO" id="GO:0005743">
    <property type="term" value="C:mitochondrial inner membrane"/>
    <property type="evidence" value="ECO:0007669"/>
    <property type="project" value="UniProtKB-SubCell"/>
</dbReference>
<evidence type="ECO:0000256" key="6">
    <source>
        <dbReference type="ARBA" id="ARBA00022660"/>
    </source>
</evidence>
<dbReference type="Proteomes" id="UP000224854">
    <property type="component" value="Unassembled WGS sequence"/>
</dbReference>
<dbReference type="AlphaFoldDB" id="A0A2C5YPV7"/>
<protein>
    <recommendedName>
        <fullName evidence="4">NADH dehydrogenase [ubiquinone] 1 alpha subcomplex subunit 1</fullName>
    </recommendedName>
</protein>